<dbReference type="RefSeq" id="WP_270919048.1">
    <property type="nucleotide sequence ID" value="NZ_CP127247.1"/>
</dbReference>
<evidence type="ECO:0000256" key="2">
    <source>
        <dbReference type="ARBA" id="ARBA00023235"/>
    </source>
</evidence>
<dbReference type="InterPro" id="IPR003719">
    <property type="entry name" value="Phenazine_PhzF-like"/>
</dbReference>
<dbReference type="GO" id="GO:0016853">
    <property type="term" value="F:isomerase activity"/>
    <property type="evidence" value="ECO:0007669"/>
    <property type="project" value="UniProtKB-KW"/>
</dbReference>
<dbReference type="NCBIfam" id="TIGR00654">
    <property type="entry name" value="PhzF_family"/>
    <property type="match status" value="1"/>
</dbReference>
<dbReference type="AlphaFoldDB" id="A0A9Y2P7K0"/>
<organism evidence="4 5">
    <name type="scientific">Parasedimentitalea psychrophila</name>
    <dbReference type="NCBI Taxonomy" id="2997337"/>
    <lineage>
        <taxon>Bacteria</taxon>
        <taxon>Pseudomonadati</taxon>
        <taxon>Pseudomonadota</taxon>
        <taxon>Alphaproteobacteria</taxon>
        <taxon>Rhodobacterales</taxon>
        <taxon>Paracoccaceae</taxon>
        <taxon>Parasedimentitalea</taxon>
    </lineage>
</organism>
<dbReference type="KEGG" id="ppso:QPJ95_04015"/>
<sequence>MPHEIHEVSAQIVNGFVAPDAKGEATTSIGGNPAGVVLDADDLSEKDMLAIAGKIGLSETVFVSQSETEGFKLDFFTPNRRIAHCGHATIASFSYLSALGRVAEGETSKETVDGPRKIIIKDGAAYMEQLAPSYRNPEAWAAEAVSQDDVLNSLGLTLSDLATGSPPTLVNTGNSFVIIGVANAKTLRQIRPDFAAISRISESLDLIGYYVFTTDPKFTRKAATTRMFAPRYGIDEESATGTAAGPLACYLHDVLGVRNPQITIEQGHFMEPASPSLITVDLITKNGKITSLMAGGRGVAMKRLMIRY</sequence>
<gene>
    <name evidence="4" type="ORF">QPJ95_04015</name>
</gene>
<dbReference type="SUPFAM" id="SSF54506">
    <property type="entry name" value="Diaminopimelate epimerase-like"/>
    <property type="match status" value="1"/>
</dbReference>
<evidence type="ECO:0000256" key="1">
    <source>
        <dbReference type="ARBA" id="ARBA00008270"/>
    </source>
</evidence>
<keyword evidence="5" id="KW-1185">Reference proteome</keyword>
<dbReference type="PANTHER" id="PTHR13774">
    <property type="entry name" value="PHENAZINE BIOSYNTHESIS PROTEIN"/>
    <property type="match status" value="1"/>
</dbReference>
<dbReference type="Pfam" id="PF02567">
    <property type="entry name" value="PhzC-PhzF"/>
    <property type="match status" value="1"/>
</dbReference>
<dbReference type="GO" id="GO:0005737">
    <property type="term" value="C:cytoplasm"/>
    <property type="evidence" value="ECO:0007669"/>
    <property type="project" value="TreeGrafter"/>
</dbReference>
<protein>
    <submittedName>
        <fullName evidence="4">PhzF family phenazine biosynthesis protein</fullName>
    </submittedName>
</protein>
<evidence type="ECO:0000313" key="5">
    <source>
        <dbReference type="Proteomes" id="UP001238334"/>
    </source>
</evidence>
<reference evidence="4 5" key="1">
    <citation type="submission" date="2023-06" db="EMBL/GenBank/DDBJ databases">
        <title>Parasedimentitalea psychrophila sp. nov., a psychrophilic bacterium isolated from deep-sea sediment.</title>
        <authorList>
            <person name="Li A."/>
        </authorList>
    </citation>
    <scope>NUCLEOTIDE SEQUENCE [LARGE SCALE GENOMIC DNA]</scope>
    <source>
        <strain evidence="4 5">QS115</strain>
    </source>
</reference>
<proteinExistence type="inferred from homology"/>
<evidence type="ECO:0000256" key="3">
    <source>
        <dbReference type="PIRSR" id="PIRSR016184-1"/>
    </source>
</evidence>
<name>A0A9Y2P7K0_9RHOB</name>
<feature type="active site" evidence="3">
    <location>
        <position position="59"/>
    </location>
</feature>
<dbReference type="Gene3D" id="3.10.310.10">
    <property type="entry name" value="Diaminopimelate Epimerase, Chain A, domain 1"/>
    <property type="match status" value="2"/>
</dbReference>
<keyword evidence="2" id="KW-0413">Isomerase</keyword>
<accession>A0A9Y2P7K0</accession>
<evidence type="ECO:0000313" key="4">
    <source>
        <dbReference type="EMBL" id="WIY26103.1"/>
    </source>
</evidence>
<dbReference type="EMBL" id="CP127247">
    <property type="protein sequence ID" value="WIY26103.1"/>
    <property type="molecule type" value="Genomic_DNA"/>
</dbReference>
<dbReference type="PIRSF" id="PIRSF016184">
    <property type="entry name" value="PhzC_PhzF"/>
    <property type="match status" value="1"/>
</dbReference>
<comment type="similarity">
    <text evidence="1">Belongs to the PhzF family.</text>
</comment>
<dbReference type="PANTHER" id="PTHR13774:SF39">
    <property type="entry name" value="BIOSYNTHESIS PROTEIN, PUTATIVE-RELATED"/>
    <property type="match status" value="1"/>
</dbReference>
<dbReference type="Proteomes" id="UP001238334">
    <property type="component" value="Chromosome"/>
</dbReference>